<gene>
    <name evidence="2" type="ORF">GPY61_03025</name>
</gene>
<sequence length="287" mass="30440">MTPDRAEVDTEPFFLGSGADRRFCLFHQPAGTCRGAVLYVPPFAEELNRTRRMAALGARRLAAHGVGVLQIDLLGTGDSAGDFADARWDLWKQDLDTGAAWLRARVDAPLTLWGLRLGALLALDFALDHARTSDVPLAPMLLWQPVAAGSTYLTQFLRLRTANAMLGEDAAAQSGTKALRAALQAGETLEIAGYDLTPALALAIDALPAPDAMIPPVPAHWFEVLGAPGQAPGPASARVKAAWEARGTQLHVHTVTGAPFWATTAISTCPALLDATVDATLERAHVV</sequence>
<dbReference type="InterPro" id="IPR017532">
    <property type="entry name" value="Hydrolase-2_PEP"/>
</dbReference>
<protein>
    <submittedName>
        <fullName evidence="2">Hydrolase 2, exosortase A system-associated</fullName>
    </submittedName>
</protein>
<dbReference type="SUPFAM" id="SSF53474">
    <property type="entry name" value="alpha/beta-Hydrolases"/>
    <property type="match status" value="1"/>
</dbReference>
<dbReference type="AlphaFoldDB" id="A0A7X3FVV2"/>
<dbReference type="NCBIfam" id="TIGR03101">
    <property type="entry name" value="hydr2_PEP"/>
    <property type="match status" value="1"/>
</dbReference>
<dbReference type="Proteomes" id="UP000443353">
    <property type="component" value="Unassembled WGS sequence"/>
</dbReference>
<reference evidence="2 3" key="1">
    <citation type="submission" date="2019-12" db="EMBL/GenBank/DDBJ databases">
        <authorList>
            <person name="Li C."/>
            <person name="Zhao J."/>
        </authorList>
    </citation>
    <scope>NUCLEOTIDE SEQUENCE [LARGE SCALE GENOMIC DNA]</scope>
    <source>
        <strain evidence="2 3">NEAU-DD11</strain>
    </source>
</reference>
<evidence type="ECO:0000313" key="2">
    <source>
        <dbReference type="EMBL" id="MVW58897.1"/>
    </source>
</evidence>
<dbReference type="InterPro" id="IPR022742">
    <property type="entry name" value="Hydrolase_4"/>
</dbReference>
<keyword evidence="3" id="KW-1185">Reference proteome</keyword>
<keyword evidence="2" id="KW-0378">Hydrolase</keyword>
<accession>A0A7X3FVV2</accession>
<dbReference type="InterPro" id="IPR029058">
    <property type="entry name" value="AB_hydrolase_fold"/>
</dbReference>
<comment type="caution">
    <text evidence="2">The sequence shown here is derived from an EMBL/GenBank/DDBJ whole genome shotgun (WGS) entry which is preliminary data.</text>
</comment>
<name>A0A7X3FVV2_9BURK</name>
<proteinExistence type="predicted"/>
<dbReference type="GO" id="GO:0016787">
    <property type="term" value="F:hydrolase activity"/>
    <property type="evidence" value="ECO:0007669"/>
    <property type="project" value="UniProtKB-KW"/>
</dbReference>
<organism evidence="2 3">
    <name type="scientific">Massilia cellulosiltytica</name>
    <dbReference type="NCBI Taxonomy" id="2683234"/>
    <lineage>
        <taxon>Bacteria</taxon>
        <taxon>Pseudomonadati</taxon>
        <taxon>Pseudomonadota</taxon>
        <taxon>Betaproteobacteria</taxon>
        <taxon>Burkholderiales</taxon>
        <taxon>Oxalobacteraceae</taxon>
        <taxon>Telluria group</taxon>
        <taxon>Massilia</taxon>
    </lineage>
</organism>
<dbReference type="Pfam" id="PF12146">
    <property type="entry name" value="Hydrolase_4"/>
    <property type="match status" value="1"/>
</dbReference>
<dbReference type="EMBL" id="WSES01000001">
    <property type="protein sequence ID" value="MVW58897.1"/>
    <property type="molecule type" value="Genomic_DNA"/>
</dbReference>
<evidence type="ECO:0000259" key="1">
    <source>
        <dbReference type="Pfam" id="PF12146"/>
    </source>
</evidence>
<evidence type="ECO:0000313" key="3">
    <source>
        <dbReference type="Proteomes" id="UP000443353"/>
    </source>
</evidence>
<feature type="domain" description="Serine aminopeptidase S33" evidence="1">
    <location>
        <begin position="34"/>
        <end position="149"/>
    </location>
</feature>
<dbReference type="RefSeq" id="WP_160406992.1">
    <property type="nucleotide sequence ID" value="NZ_WSES01000001.1"/>
</dbReference>
<dbReference type="Gene3D" id="3.40.50.1820">
    <property type="entry name" value="alpha/beta hydrolase"/>
    <property type="match status" value="1"/>
</dbReference>